<feature type="compositionally biased region" description="Basic residues" evidence="1">
    <location>
        <begin position="94"/>
        <end position="108"/>
    </location>
</feature>
<dbReference type="Proteomes" id="UP001443914">
    <property type="component" value="Unassembled WGS sequence"/>
</dbReference>
<name>A0AAW1HA13_SAPOF</name>
<dbReference type="InterPro" id="IPR000095">
    <property type="entry name" value="CRIB_dom"/>
</dbReference>
<feature type="compositionally biased region" description="Basic residues" evidence="1">
    <location>
        <begin position="137"/>
        <end position="147"/>
    </location>
</feature>
<sequence>MSNKVKGLLKGLRYISQIFEEEEEPEMQIGCPTDVKHVAHIGWDGPTANSPSWIQQFKDGEGPPNGDQQNAPATRDIRPPDQGKRGSTLEPSPSKRRSDKPKGAKRHSSAGSSNPDSPKRNSASSASDATATSSSKTTRRRKPKTSSKSKPTSTTPDSAYSDPVGDLTTPARVLKNKDTCQSSVITVSDVDQNALDDKAARRIRAM</sequence>
<evidence type="ECO:0000313" key="4">
    <source>
        <dbReference type="Proteomes" id="UP001443914"/>
    </source>
</evidence>
<evidence type="ECO:0000256" key="1">
    <source>
        <dbReference type="SAM" id="MobiDB-lite"/>
    </source>
</evidence>
<comment type="caution">
    <text evidence="3">The sequence shown here is derived from an EMBL/GenBank/DDBJ whole genome shotgun (WGS) entry which is preliminary data.</text>
</comment>
<dbReference type="AlphaFoldDB" id="A0AAW1HA13"/>
<feature type="domain" description="CRIB" evidence="2">
    <location>
        <begin position="29"/>
        <end position="42"/>
    </location>
</feature>
<dbReference type="PROSITE" id="PS50108">
    <property type="entry name" value="CRIB"/>
    <property type="match status" value="1"/>
</dbReference>
<accession>A0AAW1HA13</accession>
<dbReference type="Gene3D" id="3.90.810.10">
    <property type="entry name" value="CRIB domain"/>
    <property type="match status" value="1"/>
</dbReference>
<reference evidence="3 4" key="1">
    <citation type="submission" date="2024-03" db="EMBL/GenBank/DDBJ databases">
        <title>WGS assembly of Saponaria officinalis var. Norfolk2.</title>
        <authorList>
            <person name="Jenkins J."/>
            <person name="Shu S."/>
            <person name="Grimwood J."/>
            <person name="Barry K."/>
            <person name="Goodstein D."/>
            <person name="Schmutz J."/>
            <person name="Leebens-Mack J."/>
            <person name="Osbourn A."/>
        </authorList>
    </citation>
    <scope>NUCLEOTIDE SEQUENCE [LARGE SCALE GENOMIC DNA]</scope>
    <source>
        <strain evidence="4">cv. Norfolk2</strain>
        <strain evidence="3">JIC</strain>
        <tissue evidence="3">Leaf</tissue>
    </source>
</reference>
<feature type="compositionally biased region" description="Basic and acidic residues" evidence="1">
    <location>
        <begin position="75"/>
        <end position="84"/>
    </location>
</feature>
<dbReference type="CDD" id="cd00132">
    <property type="entry name" value="CRIB"/>
    <property type="match status" value="1"/>
</dbReference>
<dbReference type="EMBL" id="JBDFQZ010000012">
    <property type="protein sequence ID" value="KAK9672910.1"/>
    <property type="molecule type" value="Genomic_DNA"/>
</dbReference>
<feature type="compositionally biased region" description="Low complexity" evidence="1">
    <location>
        <begin position="148"/>
        <end position="159"/>
    </location>
</feature>
<organism evidence="3 4">
    <name type="scientific">Saponaria officinalis</name>
    <name type="common">Common soapwort</name>
    <name type="synonym">Lychnis saponaria</name>
    <dbReference type="NCBI Taxonomy" id="3572"/>
    <lineage>
        <taxon>Eukaryota</taxon>
        <taxon>Viridiplantae</taxon>
        <taxon>Streptophyta</taxon>
        <taxon>Embryophyta</taxon>
        <taxon>Tracheophyta</taxon>
        <taxon>Spermatophyta</taxon>
        <taxon>Magnoliopsida</taxon>
        <taxon>eudicotyledons</taxon>
        <taxon>Gunneridae</taxon>
        <taxon>Pentapetalae</taxon>
        <taxon>Caryophyllales</taxon>
        <taxon>Caryophyllaceae</taxon>
        <taxon>Caryophylleae</taxon>
        <taxon>Saponaria</taxon>
    </lineage>
</organism>
<feature type="compositionally biased region" description="Low complexity" evidence="1">
    <location>
        <begin position="122"/>
        <end position="136"/>
    </location>
</feature>
<dbReference type="PANTHER" id="PTHR46325:SF20">
    <property type="entry name" value="CRIB DOMAIN-CONTAINING PROTEIN RIC10"/>
    <property type="match status" value="1"/>
</dbReference>
<dbReference type="EMBL" id="JBDFQZ010000012">
    <property type="protein sequence ID" value="KAK9672909.1"/>
    <property type="molecule type" value="Genomic_DNA"/>
</dbReference>
<dbReference type="PANTHER" id="PTHR46325">
    <property type="entry name" value="CRIB DOMAIN-CONTAINING PROTEIN RIC8"/>
    <property type="match status" value="1"/>
</dbReference>
<evidence type="ECO:0000259" key="2">
    <source>
        <dbReference type="PROSITE" id="PS50108"/>
    </source>
</evidence>
<evidence type="ECO:0000313" key="3">
    <source>
        <dbReference type="EMBL" id="KAK9672910.1"/>
    </source>
</evidence>
<dbReference type="InterPro" id="IPR036936">
    <property type="entry name" value="CRIB_dom_sf"/>
</dbReference>
<dbReference type="SMART" id="SM00285">
    <property type="entry name" value="PBD"/>
    <property type="match status" value="1"/>
</dbReference>
<proteinExistence type="predicted"/>
<dbReference type="Pfam" id="PF00786">
    <property type="entry name" value="PBD"/>
    <property type="match status" value="1"/>
</dbReference>
<feature type="region of interest" description="Disordered" evidence="1">
    <location>
        <begin position="39"/>
        <end position="170"/>
    </location>
</feature>
<keyword evidence="4" id="KW-1185">Reference proteome</keyword>
<gene>
    <name evidence="3" type="ORF">RND81_12G134000</name>
</gene>
<protein>
    <recommendedName>
        <fullName evidence="2">CRIB domain-containing protein</fullName>
    </recommendedName>
</protein>